<evidence type="ECO:0000313" key="1">
    <source>
        <dbReference type="EMBL" id="KAJ8009680.1"/>
    </source>
</evidence>
<keyword evidence="2" id="KW-1185">Reference proteome</keyword>
<gene>
    <name evidence="1" type="ORF">DPEC_G00094020</name>
</gene>
<reference evidence="1" key="1">
    <citation type="submission" date="2021-05" db="EMBL/GenBank/DDBJ databases">
        <authorList>
            <person name="Pan Q."/>
            <person name="Jouanno E."/>
            <person name="Zahm M."/>
            <person name="Klopp C."/>
            <person name="Cabau C."/>
            <person name="Louis A."/>
            <person name="Berthelot C."/>
            <person name="Parey E."/>
            <person name="Roest Crollius H."/>
            <person name="Montfort J."/>
            <person name="Robinson-Rechavi M."/>
            <person name="Bouchez O."/>
            <person name="Lampietro C."/>
            <person name="Lopez Roques C."/>
            <person name="Donnadieu C."/>
            <person name="Postlethwait J."/>
            <person name="Bobe J."/>
            <person name="Dillon D."/>
            <person name="Chandos A."/>
            <person name="von Hippel F."/>
            <person name="Guiguen Y."/>
        </authorList>
    </citation>
    <scope>NUCLEOTIDE SEQUENCE</scope>
    <source>
        <strain evidence="1">YG-Jan2019</strain>
    </source>
</reference>
<dbReference type="EMBL" id="CM055734">
    <property type="protein sequence ID" value="KAJ8009680.1"/>
    <property type="molecule type" value="Genomic_DNA"/>
</dbReference>
<dbReference type="Proteomes" id="UP001157502">
    <property type="component" value="Chromosome 7"/>
</dbReference>
<accession>A0ACC2H200</accession>
<evidence type="ECO:0000313" key="2">
    <source>
        <dbReference type="Proteomes" id="UP001157502"/>
    </source>
</evidence>
<name>A0ACC2H200_DALPE</name>
<sequence>MIARLLFLFLVWPSVTGTHEDMPFMEHLDMDNNVSLCWGFSEVQDTITFQLTVKTTGWVGFGFSLNGEMNGADIVIGGVGSNSIYFMDYHSVEQIPVVDKKQDYTLLSLTEQDGQTTMMFRRSIQSCDQDDFQITNSPVKLIYAYGVSDDIGYHFNRRGVKEVNLLNYIPRSSPLDSNYLDFVMENITVPPQNTYYHCKVIKVPWLNGKKHIYRIEPLIQNLDLVHHMLLYSCPSSVNQTSDMTCYTGENGEGCFRVVSAWAVGGEAMELPENTGIPIGGQDHEEFYRLEIHYNNLAQDAGRIDNSGLRLYYTAELRKHDVGILTTGLVTMSNWGYAIPPNASDFHSYGLCSTSYFSNMLTEPVSDLSVFAVGLHTHLAGRKVRVGLFRNREQVDFLGLNENYSFELQQVTNLGNIKTIKPGDDIVVECTYDTINRKDITKLGLATTDEMCLAFLFYYPAISITNCWSHPNMHAYNAMMVETAIPIIEEMLNTKIWDQTSIEMHEATMKKIPQIGFISNDNSSYTYYEGEISNMKASPSRSCKSDPSVTTPLPPSANTGTKRVISLVLTASAEILLLIVWLM</sequence>
<comment type="caution">
    <text evidence="1">The sequence shown here is derived from an EMBL/GenBank/DDBJ whole genome shotgun (WGS) entry which is preliminary data.</text>
</comment>
<organism evidence="1 2">
    <name type="scientific">Dallia pectoralis</name>
    <name type="common">Alaska blackfish</name>
    <dbReference type="NCBI Taxonomy" id="75939"/>
    <lineage>
        <taxon>Eukaryota</taxon>
        <taxon>Metazoa</taxon>
        <taxon>Chordata</taxon>
        <taxon>Craniata</taxon>
        <taxon>Vertebrata</taxon>
        <taxon>Euteleostomi</taxon>
        <taxon>Actinopterygii</taxon>
        <taxon>Neopterygii</taxon>
        <taxon>Teleostei</taxon>
        <taxon>Protacanthopterygii</taxon>
        <taxon>Esociformes</taxon>
        <taxon>Umbridae</taxon>
        <taxon>Dallia</taxon>
    </lineage>
</organism>
<protein>
    <submittedName>
        <fullName evidence="1">Uncharacterized protein</fullName>
    </submittedName>
</protein>
<proteinExistence type="predicted"/>